<dbReference type="AlphaFoldDB" id="A0A2J6PYM0"/>
<evidence type="ECO:0000313" key="2">
    <source>
        <dbReference type="Proteomes" id="UP000235672"/>
    </source>
</evidence>
<gene>
    <name evidence="1" type="ORF">NA56DRAFT_751000</name>
</gene>
<protein>
    <submittedName>
        <fullName evidence="1">Uncharacterized protein</fullName>
    </submittedName>
</protein>
<dbReference type="InterPro" id="IPR038883">
    <property type="entry name" value="AN11006-like"/>
</dbReference>
<dbReference type="OrthoDB" id="3527769at2759"/>
<organism evidence="1 2">
    <name type="scientific">Hyaloscypha hepaticicola</name>
    <dbReference type="NCBI Taxonomy" id="2082293"/>
    <lineage>
        <taxon>Eukaryota</taxon>
        <taxon>Fungi</taxon>
        <taxon>Dikarya</taxon>
        <taxon>Ascomycota</taxon>
        <taxon>Pezizomycotina</taxon>
        <taxon>Leotiomycetes</taxon>
        <taxon>Helotiales</taxon>
        <taxon>Hyaloscyphaceae</taxon>
        <taxon>Hyaloscypha</taxon>
    </lineage>
</organism>
<evidence type="ECO:0000313" key="1">
    <source>
        <dbReference type="EMBL" id="PMD19123.1"/>
    </source>
</evidence>
<accession>A0A2J6PYM0</accession>
<sequence length="339" mass="38135">MKDTMTLPLRSSQDSVQSSQSAPFRFLDLPKEIQCRIIEATLAIERESFQKNRLSDDPRDFKTPRIYDFNINALGLRSHTLPPFGLLFVNKEVSGDALAVVYQNSSFAVYAEISRVGVPDHAFGYIPNVVKHISPMVITNAREVMYRISTISEGLALDAPEPPNHWNNPAVLERALGDLRILVDQATFPHVKNLNVVLMTQGLVQKHLNVLFKLFVVSGCVVTLEEVGNGKFGAKGRQESDLQFLKMVEIAAKQWDQDWIVTEPPIAVSSLCVQNMWQVHNTWRGTKWGRDRRRVQEDSLGISAMIIPEIERHRDLYAPASSTAIPQTLSFIALLSPVF</sequence>
<name>A0A2J6PYM0_9HELO</name>
<keyword evidence="2" id="KW-1185">Reference proteome</keyword>
<dbReference type="Proteomes" id="UP000235672">
    <property type="component" value="Unassembled WGS sequence"/>
</dbReference>
<dbReference type="PANTHER" id="PTHR42085:SF8">
    <property type="entry name" value="F-BOX DOMAIN-CONTAINING PROTEIN"/>
    <property type="match status" value="1"/>
</dbReference>
<proteinExistence type="predicted"/>
<reference evidence="1 2" key="1">
    <citation type="submission" date="2016-05" db="EMBL/GenBank/DDBJ databases">
        <title>A degradative enzymes factory behind the ericoid mycorrhizal symbiosis.</title>
        <authorList>
            <consortium name="DOE Joint Genome Institute"/>
            <person name="Martino E."/>
            <person name="Morin E."/>
            <person name="Grelet G."/>
            <person name="Kuo A."/>
            <person name="Kohler A."/>
            <person name="Daghino S."/>
            <person name="Barry K."/>
            <person name="Choi C."/>
            <person name="Cichocki N."/>
            <person name="Clum A."/>
            <person name="Copeland A."/>
            <person name="Hainaut M."/>
            <person name="Haridas S."/>
            <person name="Labutti K."/>
            <person name="Lindquist E."/>
            <person name="Lipzen A."/>
            <person name="Khouja H.-R."/>
            <person name="Murat C."/>
            <person name="Ohm R."/>
            <person name="Olson A."/>
            <person name="Spatafora J."/>
            <person name="Veneault-Fourrey C."/>
            <person name="Henrissat B."/>
            <person name="Grigoriev I."/>
            <person name="Martin F."/>
            <person name="Perotto S."/>
        </authorList>
    </citation>
    <scope>NUCLEOTIDE SEQUENCE [LARGE SCALE GENOMIC DNA]</scope>
    <source>
        <strain evidence="1 2">UAMH 7357</strain>
    </source>
</reference>
<dbReference type="PANTHER" id="PTHR42085">
    <property type="entry name" value="F-BOX DOMAIN-CONTAINING PROTEIN"/>
    <property type="match status" value="1"/>
</dbReference>
<dbReference type="EMBL" id="KZ613491">
    <property type="protein sequence ID" value="PMD19123.1"/>
    <property type="molecule type" value="Genomic_DNA"/>
</dbReference>